<dbReference type="Proteomes" id="UP000003082">
    <property type="component" value="Unassembled WGS sequence"/>
</dbReference>
<dbReference type="STRING" id="553218.CAMRE0001_1470"/>
<proteinExistence type="predicted"/>
<dbReference type="AlphaFoldDB" id="B9D336"/>
<organism evidence="1 2">
    <name type="scientific">Campylobacter rectus RM3267</name>
    <dbReference type="NCBI Taxonomy" id="553218"/>
    <lineage>
        <taxon>Bacteria</taxon>
        <taxon>Pseudomonadati</taxon>
        <taxon>Campylobacterota</taxon>
        <taxon>Epsilonproteobacteria</taxon>
        <taxon>Campylobacterales</taxon>
        <taxon>Campylobacteraceae</taxon>
        <taxon>Campylobacter</taxon>
    </lineage>
</organism>
<sequence>MNKFIFLSRFYGGFFEFGGVTFYKSKDVRRKRGAKEL</sequence>
<accession>B9D336</accession>
<comment type="caution">
    <text evidence="1">The sequence shown here is derived from an EMBL/GenBank/DDBJ whole genome shotgun (WGS) entry which is preliminary data.</text>
</comment>
<gene>
    <name evidence="1" type="ORF">CAMRE0001_1470</name>
</gene>
<protein>
    <submittedName>
        <fullName evidence="1">Uncharacterized protein</fullName>
    </submittedName>
</protein>
<keyword evidence="2" id="KW-1185">Reference proteome</keyword>
<reference evidence="1 2" key="1">
    <citation type="submission" date="2008-08" db="EMBL/GenBank/DDBJ databases">
        <authorList>
            <person name="Madupu R."/>
            <person name="Durkin A.S."/>
            <person name="Torralba M."/>
            <person name="Methe B."/>
            <person name="Sutton G.G."/>
            <person name="Strausberg R.L."/>
            <person name="Nelson K.E."/>
        </authorList>
    </citation>
    <scope>NUCLEOTIDE SEQUENCE [LARGE SCALE GENOMIC DNA]</scope>
    <source>
        <strain evidence="1 2">RM3267</strain>
    </source>
</reference>
<evidence type="ECO:0000313" key="1">
    <source>
        <dbReference type="EMBL" id="EEF13609.1"/>
    </source>
</evidence>
<name>B9D336_CAMRE</name>
<dbReference type="EMBL" id="ACFU01000017">
    <property type="protein sequence ID" value="EEF13609.1"/>
    <property type="molecule type" value="Genomic_DNA"/>
</dbReference>
<evidence type="ECO:0000313" key="2">
    <source>
        <dbReference type="Proteomes" id="UP000003082"/>
    </source>
</evidence>